<evidence type="ECO:0000256" key="1">
    <source>
        <dbReference type="ARBA" id="ARBA00003520"/>
    </source>
</evidence>
<dbReference type="FunFam" id="3.30.420.40:FF:000058">
    <property type="entry name" value="Putative actin-related protein 5"/>
    <property type="match status" value="1"/>
</dbReference>
<dbReference type="VEuPathDB" id="VectorBase:BGLAX_034009"/>
<dbReference type="Gene3D" id="3.30.420.40">
    <property type="match status" value="2"/>
</dbReference>
<dbReference type="Proteomes" id="UP000076420">
    <property type="component" value="Unassembled WGS sequence"/>
</dbReference>
<dbReference type="SUPFAM" id="SSF53067">
    <property type="entry name" value="Actin-like ATPase domain"/>
    <property type="match status" value="2"/>
</dbReference>
<dbReference type="FunFam" id="3.30.420.40:FF:000050">
    <property type="entry name" value="Actin, alpha skeletal muscle"/>
    <property type="match status" value="1"/>
</dbReference>
<evidence type="ECO:0000256" key="2">
    <source>
        <dbReference type="ARBA" id="ARBA00006752"/>
    </source>
</evidence>
<evidence type="ECO:0000256" key="3">
    <source>
        <dbReference type="ARBA" id="ARBA00020098"/>
    </source>
</evidence>
<sequence>MGTFEPHEDFPAIVIDNGSSTCRAGLAGEDIPSCIFSSLVGRRKNLLGEDEFFVGGALQENRELMALTYPIENGIVVNWEDMMKVWDYVFYSKLSVLTEEHPILISEPPLNPRGNREKMAQVLFENYRAPASFVAYQPMLTKQAIGLSRGLMVSIGEGSSHVAPIIDGFILRQAVRRLDCGGRDLTRHLQQLLVKQGYSFTTAHELEIVRELKEKYCYIPDGNKLSAEVQSCKLSDGSSIELDRKIFACPEILFKPDGVFKAGMSIAEMIFESINDTDIDNRSDLLNTICLSGGTTLCPGFAERLKKDMYSLSDKKNPRMKIWTLPKRQLHKWIGGSVLGALSSFNHMWITRQEYEEYGPHIFNLRCYGE</sequence>
<comment type="function">
    <text evidence="1">Actins are highly conserved proteins that are involved in various types of cell motility and are ubiquitously expressed in all eukaryotic cells.</text>
</comment>
<dbReference type="SMART" id="SM00268">
    <property type="entry name" value="ACTIN"/>
    <property type="match status" value="1"/>
</dbReference>
<dbReference type="PRINTS" id="PR00190">
    <property type="entry name" value="ACTIN"/>
</dbReference>
<reference evidence="5" key="1">
    <citation type="submission" date="2020-05" db="UniProtKB">
        <authorList>
            <consortium name="EnsemblMetazoa"/>
        </authorList>
    </citation>
    <scope>IDENTIFICATION</scope>
    <source>
        <strain evidence="5">BB02</strain>
    </source>
</reference>
<dbReference type="Pfam" id="PF00022">
    <property type="entry name" value="Actin"/>
    <property type="match status" value="1"/>
</dbReference>
<dbReference type="InterPro" id="IPR043129">
    <property type="entry name" value="ATPase_NBD"/>
</dbReference>
<evidence type="ECO:0000313" key="6">
    <source>
        <dbReference type="Proteomes" id="UP000076420"/>
    </source>
</evidence>
<dbReference type="Gene3D" id="3.90.640.10">
    <property type="entry name" value="Actin, Chain A, domain 4"/>
    <property type="match status" value="1"/>
</dbReference>
<dbReference type="PROSITE" id="PS00432">
    <property type="entry name" value="ACTINS_2"/>
    <property type="match status" value="1"/>
</dbReference>
<evidence type="ECO:0000313" key="5">
    <source>
        <dbReference type="EnsemblMetazoa" id="BGLB002109-PD"/>
    </source>
</evidence>
<name>A0A2C9JGB6_BIOGL</name>
<dbReference type="InterPro" id="IPR004000">
    <property type="entry name" value="Actin"/>
</dbReference>
<dbReference type="PANTHER" id="PTHR11937">
    <property type="entry name" value="ACTIN"/>
    <property type="match status" value="1"/>
</dbReference>
<evidence type="ECO:0000256" key="4">
    <source>
        <dbReference type="RuleBase" id="RU000487"/>
    </source>
</evidence>
<dbReference type="EnsemblMetazoa" id="BGLB002109-RD">
    <property type="protein sequence ID" value="BGLB002109-PD"/>
    <property type="gene ID" value="BGLB002109"/>
</dbReference>
<dbReference type="AlphaFoldDB" id="A0A2C9JGB6"/>
<dbReference type="InterPro" id="IPR004001">
    <property type="entry name" value="Actin_CS"/>
</dbReference>
<accession>A0A2C9JGB6</accession>
<dbReference type="OrthoDB" id="6047090at2759"/>
<gene>
    <name evidence="5" type="primary">106055853</name>
</gene>
<proteinExistence type="inferred from homology"/>
<comment type="similarity">
    <text evidence="2 4">Belongs to the actin family.</text>
</comment>
<protein>
    <recommendedName>
        <fullName evidence="3">Actin, cytoplasmic</fullName>
    </recommendedName>
</protein>
<organism evidence="5 6">
    <name type="scientific">Biomphalaria glabrata</name>
    <name type="common">Bloodfluke planorb</name>
    <name type="synonym">Freshwater snail</name>
    <dbReference type="NCBI Taxonomy" id="6526"/>
    <lineage>
        <taxon>Eukaryota</taxon>
        <taxon>Metazoa</taxon>
        <taxon>Spiralia</taxon>
        <taxon>Lophotrochozoa</taxon>
        <taxon>Mollusca</taxon>
        <taxon>Gastropoda</taxon>
        <taxon>Heterobranchia</taxon>
        <taxon>Euthyneura</taxon>
        <taxon>Panpulmonata</taxon>
        <taxon>Hygrophila</taxon>
        <taxon>Lymnaeoidea</taxon>
        <taxon>Planorbidae</taxon>
        <taxon>Biomphalaria</taxon>
    </lineage>
</organism>
<dbReference type="VEuPathDB" id="VectorBase:BGLB002109"/>